<evidence type="ECO:0000313" key="3">
    <source>
        <dbReference type="Proteomes" id="UP000288547"/>
    </source>
</evidence>
<dbReference type="OrthoDB" id="3422781at2"/>
<feature type="domain" description="Beta-lactamase-related" evidence="1">
    <location>
        <begin position="38"/>
        <end position="357"/>
    </location>
</feature>
<keyword evidence="3" id="KW-1185">Reference proteome</keyword>
<evidence type="ECO:0000313" key="2">
    <source>
        <dbReference type="EMBL" id="RWZ50817.1"/>
    </source>
</evidence>
<name>A0A3S4DKT8_9MICO</name>
<dbReference type="EMBL" id="RZNB01000003">
    <property type="protein sequence ID" value="RWZ50817.1"/>
    <property type="molecule type" value="Genomic_DNA"/>
</dbReference>
<dbReference type="AlphaFoldDB" id="A0A3S4DKT8"/>
<keyword evidence="2" id="KW-0378">Hydrolase</keyword>
<gene>
    <name evidence="2" type="ORF">ELQ90_08205</name>
</gene>
<dbReference type="Pfam" id="PF00144">
    <property type="entry name" value="Beta-lactamase"/>
    <property type="match status" value="1"/>
</dbReference>
<dbReference type="Proteomes" id="UP000288547">
    <property type="component" value="Unassembled WGS sequence"/>
</dbReference>
<dbReference type="PANTHER" id="PTHR43319">
    <property type="entry name" value="BETA-LACTAMASE-RELATED"/>
    <property type="match status" value="1"/>
</dbReference>
<dbReference type="GO" id="GO:0016787">
    <property type="term" value="F:hydrolase activity"/>
    <property type="evidence" value="ECO:0007669"/>
    <property type="project" value="UniProtKB-KW"/>
</dbReference>
<organism evidence="2 3">
    <name type="scientific">Labedella phragmitis</name>
    <dbReference type="NCBI Taxonomy" id="2498849"/>
    <lineage>
        <taxon>Bacteria</taxon>
        <taxon>Bacillati</taxon>
        <taxon>Actinomycetota</taxon>
        <taxon>Actinomycetes</taxon>
        <taxon>Micrococcales</taxon>
        <taxon>Microbacteriaceae</taxon>
        <taxon>Labedella</taxon>
    </lineage>
</organism>
<proteinExistence type="predicted"/>
<protein>
    <submittedName>
        <fullName evidence="2">Class A beta-lactamase-related serine hydrolase</fullName>
    </submittedName>
</protein>
<dbReference type="InterPro" id="IPR012338">
    <property type="entry name" value="Beta-lactam/transpept-like"/>
</dbReference>
<reference evidence="2 3" key="1">
    <citation type="submission" date="2018-12" db="EMBL/GenBank/DDBJ databases">
        <authorList>
            <person name="Li F."/>
        </authorList>
    </citation>
    <scope>NUCLEOTIDE SEQUENCE [LARGE SCALE GENOMIC DNA]</scope>
    <source>
        <strain evidence="2 3">11W25H-1</strain>
    </source>
</reference>
<dbReference type="InterPro" id="IPR052907">
    <property type="entry name" value="Beta-lactamase/esterase"/>
</dbReference>
<dbReference type="Gene3D" id="3.40.710.10">
    <property type="entry name" value="DD-peptidase/beta-lactamase superfamily"/>
    <property type="match status" value="1"/>
</dbReference>
<sequence length="386" mass="40778">MSDMTTATEARTRGYVEPGFERVRDEFERMLGVDPGYGAQVTAIWRGRTVVDLVGGRGTESDSITGVFSVTKGIAATVVGLLVTREQLRLDAAVAEYWPEFGAAGKAAITVREALSHRAGIVGVPERFTVDELVDSSLAAAKIAAHPPLWQPGSAHGYHAITIGVLMEELVRRVSGRSLQRIYESEIRAPREIDFHLGLPSSEEYRYHPVLPPVVPSDSVPPPTPSTDGLQALAFNVLHSSLPPTAGDMGPNNPAVRAAGTASVGGVGSARGLAAVYAAVLGDEATAPLLSTETIGEMSRQHAFGLDRVLGFTTSFGIGFMKPHPAMDFGSYRAFGHDGAGGALAFADPLHDLAFGYIPIPMQLPGGADPKAITLSQAIRSCIREV</sequence>
<evidence type="ECO:0000259" key="1">
    <source>
        <dbReference type="Pfam" id="PF00144"/>
    </source>
</evidence>
<dbReference type="InterPro" id="IPR001466">
    <property type="entry name" value="Beta-lactam-related"/>
</dbReference>
<dbReference type="PANTHER" id="PTHR43319:SF3">
    <property type="entry name" value="BETA-LACTAMASE-RELATED DOMAIN-CONTAINING PROTEIN"/>
    <property type="match status" value="1"/>
</dbReference>
<comment type="caution">
    <text evidence="2">The sequence shown here is derived from an EMBL/GenBank/DDBJ whole genome shotgun (WGS) entry which is preliminary data.</text>
</comment>
<accession>A0A3S4DKT8</accession>
<dbReference type="SUPFAM" id="SSF56601">
    <property type="entry name" value="beta-lactamase/transpeptidase-like"/>
    <property type="match status" value="1"/>
</dbReference>
<dbReference type="RefSeq" id="WP_128494812.1">
    <property type="nucleotide sequence ID" value="NZ_RZNB01000003.1"/>
</dbReference>